<reference evidence="2 3" key="1">
    <citation type="submission" date="2018-12" db="EMBL/GenBank/DDBJ databases">
        <title>Complete genome sequence of Haloplanus rallus MBLA0036.</title>
        <authorList>
            <person name="Nam Y.-d."/>
            <person name="Kang J."/>
            <person name="Chung W.-H."/>
            <person name="Park Y.S."/>
        </authorList>
    </citation>
    <scope>NUCLEOTIDE SEQUENCE [LARGE SCALE GENOMIC DNA]</scope>
    <source>
        <strain evidence="2 3">MBLA0036</strain>
    </source>
</reference>
<dbReference type="Proteomes" id="UP000428325">
    <property type="component" value="Chromosome"/>
</dbReference>
<evidence type="ECO:0000313" key="2">
    <source>
        <dbReference type="EMBL" id="QGX95210.1"/>
    </source>
</evidence>
<dbReference type="AlphaFoldDB" id="A0A6B9FEH3"/>
<evidence type="ECO:0000313" key="3">
    <source>
        <dbReference type="Proteomes" id="UP000428325"/>
    </source>
</evidence>
<keyword evidence="3" id="KW-1185">Reference proteome</keyword>
<evidence type="ECO:0000256" key="1">
    <source>
        <dbReference type="SAM" id="Phobius"/>
    </source>
</evidence>
<protein>
    <submittedName>
        <fullName evidence="2">Antibiotic resistance protein VanZ</fullName>
    </submittedName>
</protein>
<accession>A0A6B9FEH3</accession>
<feature type="transmembrane region" description="Helical" evidence="1">
    <location>
        <begin position="35"/>
        <end position="55"/>
    </location>
</feature>
<organism evidence="2 3">
    <name type="scientific">Haloplanus rallus</name>
    <dbReference type="NCBI Taxonomy" id="1816183"/>
    <lineage>
        <taxon>Archaea</taxon>
        <taxon>Methanobacteriati</taxon>
        <taxon>Methanobacteriota</taxon>
        <taxon>Stenosarchaea group</taxon>
        <taxon>Halobacteria</taxon>
        <taxon>Halobacteriales</taxon>
        <taxon>Haloferacaceae</taxon>
        <taxon>Haloplanus</taxon>
    </lineage>
</organism>
<dbReference type="EMBL" id="CP034345">
    <property type="protein sequence ID" value="QGX95210.1"/>
    <property type="molecule type" value="Genomic_DNA"/>
</dbReference>
<name>A0A6B9FEH3_9EURY</name>
<keyword evidence="1" id="KW-0812">Transmembrane</keyword>
<sequence>MSRTSRTSITVAVALAILGASVLNPRWIGASGADAVLGLTAWFHLVGYAALGAALRPRFRPGWRGAAVAVALATGYGAGIECLQSALAFRTASLVDAAINGTGALLGVAVRDGVERRPGAGRTKR</sequence>
<dbReference type="OrthoDB" id="214957at2157"/>
<proteinExistence type="predicted"/>
<keyword evidence="1" id="KW-1133">Transmembrane helix</keyword>
<keyword evidence="1" id="KW-0472">Membrane</keyword>
<gene>
    <name evidence="2" type="ORF">EI982_10590</name>
</gene>
<dbReference type="GeneID" id="99246473"/>
<dbReference type="RefSeq" id="WP_157689668.1">
    <property type="nucleotide sequence ID" value="NZ_CP034345.1"/>
</dbReference>
<dbReference type="KEGG" id="hra:EI982_10590"/>